<dbReference type="Proteomes" id="UP001500021">
    <property type="component" value="Unassembled WGS sequence"/>
</dbReference>
<evidence type="ECO:0000313" key="2">
    <source>
        <dbReference type="Proteomes" id="UP001500021"/>
    </source>
</evidence>
<dbReference type="PANTHER" id="PTHR34290">
    <property type="entry name" value="SI:CH73-390P7.2"/>
    <property type="match status" value="1"/>
</dbReference>
<accession>A0ABN1LB60</accession>
<gene>
    <name evidence="1" type="ORF">GCM10009111_32010</name>
</gene>
<dbReference type="InterPro" id="IPR044691">
    <property type="entry name" value="DCC1_Trx"/>
</dbReference>
<dbReference type="PANTHER" id="PTHR34290:SF2">
    <property type="entry name" value="OS04G0668800 PROTEIN"/>
    <property type="match status" value="1"/>
</dbReference>
<proteinExistence type="predicted"/>
<comment type="caution">
    <text evidence="1">The sequence shown here is derived from an EMBL/GenBank/DDBJ whole genome shotgun (WGS) entry which is preliminary data.</text>
</comment>
<dbReference type="InterPro" id="IPR007263">
    <property type="entry name" value="DCC1-like"/>
</dbReference>
<reference evidence="1 2" key="1">
    <citation type="journal article" date="2019" name="Int. J. Syst. Evol. Microbiol.">
        <title>The Global Catalogue of Microorganisms (GCM) 10K type strain sequencing project: providing services to taxonomists for standard genome sequencing and annotation.</title>
        <authorList>
            <consortium name="The Broad Institute Genomics Platform"/>
            <consortium name="The Broad Institute Genome Sequencing Center for Infectious Disease"/>
            <person name="Wu L."/>
            <person name="Ma J."/>
        </authorList>
    </citation>
    <scope>NUCLEOTIDE SEQUENCE [LARGE SCALE GENOMIC DNA]</scope>
    <source>
        <strain evidence="1 2">JCM 15608</strain>
    </source>
</reference>
<protein>
    <submittedName>
        <fullName evidence="1">DUF393 domain-containing protein</fullName>
    </submittedName>
</protein>
<dbReference type="RefSeq" id="WP_343818778.1">
    <property type="nucleotide sequence ID" value="NZ_BAAAFA010000012.1"/>
</dbReference>
<keyword evidence="2" id="KW-1185">Reference proteome</keyword>
<organism evidence="1 2">
    <name type="scientific">Colwellia asteriadis</name>
    <dbReference type="NCBI Taxonomy" id="517723"/>
    <lineage>
        <taxon>Bacteria</taxon>
        <taxon>Pseudomonadati</taxon>
        <taxon>Pseudomonadota</taxon>
        <taxon>Gammaproteobacteria</taxon>
        <taxon>Alteromonadales</taxon>
        <taxon>Colwelliaceae</taxon>
        <taxon>Colwellia</taxon>
    </lineage>
</organism>
<dbReference type="EMBL" id="BAAAFA010000012">
    <property type="protein sequence ID" value="GAA0822963.1"/>
    <property type="molecule type" value="Genomic_DNA"/>
</dbReference>
<sequence length="154" mass="17417">MTNNTERITPPTQGLTILYDSSCPLCCAEMAHLKRKDVNNLITLVDIHQSDFSTLYPNIEVEQAMKILHGLYGTEILLGLAVTHRAWTLVGKGFWVAPLNWPLIKPLSHQIYLWVAKHRQSISTFLAKTFGINKPYCNKGTCYDDRTNANSRGK</sequence>
<evidence type="ECO:0000313" key="1">
    <source>
        <dbReference type="EMBL" id="GAA0822963.1"/>
    </source>
</evidence>
<name>A0ABN1LB60_9GAMM</name>
<dbReference type="Pfam" id="PF04134">
    <property type="entry name" value="DCC1-like"/>
    <property type="match status" value="1"/>
</dbReference>